<evidence type="ECO:0000313" key="15">
    <source>
        <dbReference type="EMBL" id="TVU44260.1"/>
    </source>
</evidence>
<dbReference type="Pfam" id="PF00063">
    <property type="entry name" value="Myosin_head"/>
    <property type="match status" value="2"/>
</dbReference>
<dbReference type="CDD" id="cd01384">
    <property type="entry name" value="MYSc_Myo11"/>
    <property type="match status" value="1"/>
</dbReference>
<dbReference type="FunFam" id="1.20.120.720:FF:000011">
    <property type="entry name" value="Myosin 2"/>
    <property type="match status" value="1"/>
</dbReference>
<dbReference type="InterPro" id="IPR002710">
    <property type="entry name" value="Dilute_dom"/>
</dbReference>
<dbReference type="PANTHER" id="PTHR13140:SF697">
    <property type="entry name" value="OS03G0860700 PROTEIN"/>
    <property type="match status" value="1"/>
</dbReference>
<dbReference type="PROSITE" id="PS50096">
    <property type="entry name" value="IQ"/>
    <property type="match status" value="6"/>
</dbReference>
<evidence type="ECO:0000313" key="16">
    <source>
        <dbReference type="Proteomes" id="UP000324897"/>
    </source>
</evidence>
<evidence type="ECO:0000256" key="1">
    <source>
        <dbReference type="ARBA" id="ARBA00008049"/>
    </source>
</evidence>
<dbReference type="GO" id="GO:0016020">
    <property type="term" value="C:membrane"/>
    <property type="evidence" value="ECO:0007669"/>
    <property type="project" value="TreeGrafter"/>
</dbReference>
<dbReference type="Pfam" id="PF00612">
    <property type="entry name" value="IQ"/>
    <property type="match status" value="5"/>
</dbReference>
<dbReference type="Gramene" id="TVU44260">
    <property type="protein sequence ID" value="TVU44260"/>
    <property type="gene ID" value="EJB05_03696"/>
</dbReference>
<evidence type="ECO:0000256" key="8">
    <source>
        <dbReference type="ARBA" id="ARBA00023175"/>
    </source>
</evidence>
<dbReference type="FunFam" id="1.20.5.190:FF:000001">
    <property type="entry name" value="unconventional myosin-Va"/>
    <property type="match status" value="1"/>
</dbReference>
<evidence type="ECO:0000256" key="10">
    <source>
        <dbReference type="PROSITE-ProRule" id="PRU00782"/>
    </source>
</evidence>
<comment type="similarity">
    <text evidence="1">Belongs to the TRAFAC class myosin-kinesin ATPase superfamily. Myosin family. Plant myosin class XI subfamily.</text>
</comment>
<dbReference type="Proteomes" id="UP000324897">
    <property type="component" value="Chromosome 5"/>
</dbReference>
<feature type="binding site" evidence="10">
    <location>
        <begin position="156"/>
        <end position="163"/>
    </location>
    <ligand>
        <name>ATP</name>
        <dbReference type="ChEBI" id="CHEBI:30616"/>
    </ligand>
</feature>
<feature type="domain" description="Myosin motor" evidence="13">
    <location>
        <begin position="62"/>
        <end position="816"/>
    </location>
</feature>
<dbReference type="InterPro" id="IPR036961">
    <property type="entry name" value="Kinesin_motor_dom_sf"/>
</dbReference>
<dbReference type="GO" id="GO:0007015">
    <property type="term" value="P:actin filament organization"/>
    <property type="evidence" value="ECO:0007669"/>
    <property type="project" value="TreeGrafter"/>
</dbReference>
<proteinExistence type="inferred from homology"/>
<dbReference type="PANTHER" id="PTHR13140">
    <property type="entry name" value="MYOSIN"/>
    <property type="match status" value="1"/>
</dbReference>
<dbReference type="GO" id="GO:0016459">
    <property type="term" value="C:myosin complex"/>
    <property type="evidence" value="ECO:0007669"/>
    <property type="project" value="UniProtKB-KW"/>
</dbReference>
<dbReference type="GO" id="GO:0000146">
    <property type="term" value="F:microfilament motor activity"/>
    <property type="evidence" value="ECO:0007669"/>
    <property type="project" value="TreeGrafter"/>
</dbReference>
<name>A0A5J9WA03_9POAL</name>
<dbReference type="PROSITE" id="PS51456">
    <property type="entry name" value="MYOSIN_MOTOR"/>
    <property type="match status" value="1"/>
</dbReference>
<dbReference type="PROSITE" id="PS51844">
    <property type="entry name" value="SH3_LIKE"/>
    <property type="match status" value="1"/>
</dbReference>
<evidence type="ECO:0000256" key="2">
    <source>
        <dbReference type="ARBA" id="ARBA00022737"/>
    </source>
</evidence>
<dbReference type="InterPro" id="IPR000048">
    <property type="entry name" value="IQ_motif_EF-hand-BS"/>
</dbReference>
<dbReference type="Gene3D" id="3.40.850.10">
    <property type="entry name" value="Kinesin motor domain"/>
    <property type="match status" value="2"/>
</dbReference>
<feature type="coiled-coil region" evidence="11">
    <location>
        <begin position="968"/>
        <end position="1129"/>
    </location>
</feature>
<feature type="domain" description="Myosin N-terminal SH3-like" evidence="14">
    <location>
        <begin position="8"/>
        <end position="57"/>
    </location>
</feature>
<sequence>MASKGRFVAGSHVWVEDPDEAWMDGLVEEINGDELVINCTSGKKVTTNVSSAYPKDTESPHGGVEDMTRLAYLHEPGVLQNLKSRFSLNEIYTYTGNILIAVNPFQRLPHLYNNNVMEIYKGAEFGELSPHPFAIADRSYRLMINDRISQAILVSGESGAGKTESTKMLMQYLAFMGGKAQAEGRSVQQQILESNPVLEAFGNAKTVRNNNSSRFGKFVEIQFDEDGKISGAAIRTYLLERSRVCQVSDPERNYHCFYMLCAAPPEDCKKYKLGEARSFHYLNQSNCITLDGLDDSKEYVETRRAMGIVGISSDEQDAIFRVVAAILHLGNVEFAEGSEADSSVPKDEKSQFHLRTAAELFMCDEKGLEESLCKRVMATRGESITKNLDPRAAALSRDALARIVYSRLFDWLVNKINSSIGQDPDSKILIGVLDIYGFESFLTNSFEQFCINLTNEKLQQHFNQHVFKMEQEEYTKEEIDWSYIQFVDNQEILDLIEKKPGGIIALLDETCMLRNSTHETFAEKLYQKFKDNPHFSKPKFSRSDFTIHHYAGNVAPAIERAAKEEVFSGLFHIATTEDIIIIRIDLTVAYAGHSGQIPRTTLQCHVHFMSPSKQKRPRDEDLCLDITITASYITGRLDVTYQTDLFLDKNIDYAVNEHQVLLNASKCSFVSSIFPPIDESTKSTKFTSIGSSFKQQLQSLLETLSSTEPHYIRCIKPNNVLKPAIFENSNILQQLRCGGVLEAIRISCLGYPTRRTFYEFVNRFGILQPKVQGRSHDEVTAAKMLLEKANLTGYQIGKTKVFLRAGQMAELDALRTEVLGHSAKKIQSKVRSFMARKKYIHLQQCATQLQAVCRGTIARRCYENLRREASSLKIQTCYRMHHARKNYIDLCSASTTIQSCLRGMGARIKLRCRRQTKAAVIIQSHCRRFLAHSHYVRLMKATVTAQCAWRGRVARRELRNLKVAAKETGALQAAKSKLEKEVEELTCQLEQEKRIRADMEEAKTQENKKLQLQLQELHLQLKDTNELLKRDQEDAKEESEKDSVMPQIHADTTLVNELTAENERLKAQVTSFEAKLQETEQKLKETEKARERLLTKTTDSNIDELKNTMQSLQEKLTTMEAENHVLRQQAMKTRPDNMPLLNMHRKSNLANGSLHAEEQTPHATPMEFGRRSYIERHNESVDTLINCVVENVGFSEGKPVAAITIYKCLLHWRIFETDKTNVFDRLIQIFGSSMQKQDNNTDLAYWLSNSSSLLIILQKSLKPPGSSVTTPLKRPQTQTSFLGRMGFRASSITVDMDLVRQVEAKYPALLFKQQLTAFVEGLYGMIRDNVMKEISSTLSLVIQAPRNAKSGLMTDQGIYWQTIVNKLNDLLRTLQENCVPTIFSRKIFTQIFSSINAQLLNSLLVHRECCSFSNGEYVKQGLEELEAWCTQAKTEVKYKAKDNNPRTFLTCLVGPLNCESGMQDRLGMNLNTYAKLLVSWALTWTYQFKVIFKKFRISYDEITSDLCPVLSVQQIYKICTQYWDDKYNTESVSEEVLDEMRKLTNVGSGEGASDSTFLLDEEISMPLSLEEIANSMDAKEFQNVSPPQELVENAAFQFLKS</sequence>
<dbReference type="Gene3D" id="1.20.120.720">
    <property type="entry name" value="Myosin VI head, motor domain, U50 subdomain"/>
    <property type="match status" value="1"/>
</dbReference>
<dbReference type="PRINTS" id="PR00193">
    <property type="entry name" value="MYOSINHEAVY"/>
</dbReference>
<keyword evidence="7 10" id="KW-0518">Myosin</keyword>
<keyword evidence="16" id="KW-1185">Reference proteome</keyword>
<dbReference type="SMART" id="SM00015">
    <property type="entry name" value="IQ"/>
    <property type="match status" value="6"/>
</dbReference>
<dbReference type="GO" id="GO:0005737">
    <property type="term" value="C:cytoplasm"/>
    <property type="evidence" value="ECO:0007669"/>
    <property type="project" value="TreeGrafter"/>
</dbReference>
<evidence type="ECO:0000256" key="7">
    <source>
        <dbReference type="ARBA" id="ARBA00023123"/>
    </source>
</evidence>
<gene>
    <name evidence="15" type="ORF">EJB05_03696</name>
</gene>
<dbReference type="InterPro" id="IPR027417">
    <property type="entry name" value="P-loop_NTPase"/>
</dbReference>
<dbReference type="SUPFAM" id="SSF52540">
    <property type="entry name" value="P-loop containing nucleoside triphosphate hydrolases"/>
    <property type="match status" value="3"/>
</dbReference>
<feature type="domain" description="Dilute" evidence="12">
    <location>
        <begin position="1224"/>
        <end position="1546"/>
    </location>
</feature>
<dbReference type="GO" id="GO:0005516">
    <property type="term" value="F:calmodulin binding"/>
    <property type="evidence" value="ECO:0007669"/>
    <property type="project" value="UniProtKB-KW"/>
</dbReference>
<feature type="region of interest" description="Actin-binding" evidence="10">
    <location>
        <begin position="697"/>
        <end position="719"/>
    </location>
</feature>
<dbReference type="GO" id="GO:0051015">
    <property type="term" value="F:actin filament binding"/>
    <property type="evidence" value="ECO:0007669"/>
    <property type="project" value="TreeGrafter"/>
</dbReference>
<evidence type="ECO:0000256" key="11">
    <source>
        <dbReference type="SAM" id="Coils"/>
    </source>
</evidence>
<dbReference type="SMART" id="SM01132">
    <property type="entry name" value="DIL"/>
    <property type="match status" value="1"/>
</dbReference>
<keyword evidence="5" id="KW-0112">Calmodulin-binding</keyword>
<keyword evidence="3 10" id="KW-0547">Nucleotide-binding</keyword>
<evidence type="ECO:0000256" key="9">
    <source>
        <dbReference type="ARBA" id="ARBA00023203"/>
    </source>
</evidence>
<evidence type="ECO:0000259" key="14">
    <source>
        <dbReference type="PROSITE" id="PS51844"/>
    </source>
</evidence>
<evidence type="ECO:0000256" key="4">
    <source>
        <dbReference type="ARBA" id="ARBA00022840"/>
    </source>
</evidence>
<dbReference type="PROSITE" id="PS51126">
    <property type="entry name" value="DILUTE"/>
    <property type="match status" value="1"/>
</dbReference>
<evidence type="ECO:0000256" key="6">
    <source>
        <dbReference type="ARBA" id="ARBA00023054"/>
    </source>
</evidence>
<dbReference type="Gene3D" id="3.30.70.1590">
    <property type="match status" value="1"/>
</dbReference>
<dbReference type="GO" id="GO:0030048">
    <property type="term" value="P:actin filament-based movement"/>
    <property type="evidence" value="ECO:0007669"/>
    <property type="project" value="UniProtKB-ARBA"/>
</dbReference>
<keyword evidence="2" id="KW-0677">Repeat</keyword>
<dbReference type="Gene3D" id="1.10.10.820">
    <property type="match status" value="1"/>
</dbReference>
<keyword evidence="8 10" id="KW-0505">Motor protein</keyword>
<dbReference type="Pfam" id="PF01843">
    <property type="entry name" value="DIL"/>
    <property type="match status" value="1"/>
</dbReference>
<accession>A0A5J9WA03</accession>
<protein>
    <recommendedName>
        <fullName evidence="17">Myosin motor domain-containing protein</fullName>
    </recommendedName>
</protein>
<dbReference type="Gene3D" id="1.20.5.190">
    <property type="match status" value="3"/>
</dbReference>
<dbReference type="Pfam" id="PF02736">
    <property type="entry name" value="Myosin_N"/>
    <property type="match status" value="1"/>
</dbReference>
<organism evidence="15 16">
    <name type="scientific">Eragrostis curvula</name>
    <name type="common">weeping love grass</name>
    <dbReference type="NCBI Taxonomy" id="38414"/>
    <lineage>
        <taxon>Eukaryota</taxon>
        <taxon>Viridiplantae</taxon>
        <taxon>Streptophyta</taxon>
        <taxon>Embryophyta</taxon>
        <taxon>Tracheophyta</taxon>
        <taxon>Spermatophyta</taxon>
        <taxon>Magnoliopsida</taxon>
        <taxon>Liliopsida</taxon>
        <taxon>Poales</taxon>
        <taxon>Poaceae</taxon>
        <taxon>PACMAD clade</taxon>
        <taxon>Chloridoideae</taxon>
        <taxon>Eragrostideae</taxon>
        <taxon>Eragrostidinae</taxon>
        <taxon>Eragrostis</taxon>
    </lineage>
</organism>
<dbReference type="OrthoDB" id="6108017at2759"/>
<dbReference type="SMART" id="SM00242">
    <property type="entry name" value="MYSc"/>
    <property type="match status" value="1"/>
</dbReference>
<keyword evidence="4 10" id="KW-0067">ATP-binding</keyword>
<dbReference type="FunFam" id="1.10.10.820:FF:000001">
    <property type="entry name" value="Myosin heavy chain"/>
    <property type="match status" value="1"/>
</dbReference>
<dbReference type="EMBL" id="RWGY01000004">
    <property type="protein sequence ID" value="TVU44260.1"/>
    <property type="molecule type" value="Genomic_DNA"/>
</dbReference>
<evidence type="ECO:0000256" key="5">
    <source>
        <dbReference type="ARBA" id="ARBA00022860"/>
    </source>
</evidence>
<evidence type="ECO:0008006" key="17">
    <source>
        <dbReference type="Google" id="ProtNLM"/>
    </source>
</evidence>
<comment type="caution">
    <text evidence="15">The sequence shown here is derived from an EMBL/GenBank/DDBJ whole genome shotgun (WGS) entry which is preliminary data.</text>
</comment>
<keyword evidence="6 11" id="KW-0175">Coiled coil</keyword>
<evidence type="ECO:0000259" key="12">
    <source>
        <dbReference type="PROSITE" id="PS51126"/>
    </source>
</evidence>
<dbReference type="InterPro" id="IPR001609">
    <property type="entry name" value="Myosin_head_motor_dom-like"/>
</dbReference>
<dbReference type="Gene3D" id="1.20.58.530">
    <property type="match status" value="1"/>
</dbReference>
<keyword evidence="9 10" id="KW-0009">Actin-binding</keyword>
<evidence type="ECO:0000259" key="13">
    <source>
        <dbReference type="PROSITE" id="PS51456"/>
    </source>
</evidence>
<dbReference type="InterPro" id="IPR036018">
    <property type="entry name" value="MYSc_Myo11"/>
</dbReference>
<evidence type="ECO:0000256" key="3">
    <source>
        <dbReference type="ARBA" id="ARBA00022741"/>
    </source>
</evidence>
<dbReference type="GO" id="GO:0005524">
    <property type="term" value="F:ATP binding"/>
    <property type="evidence" value="ECO:0007669"/>
    <property type="project" value="UniProtKB-UniRule"/>
</dbReference>
<reference evidence="15 16" key="1">
    <citation type="journal article" date="2019" name="Sci. Rep.">
        <title>A high-quality genome of Eragrostis curvula grass provides insights into Poaceae evolution and supports new strategies to enhance forage quality.</title>
        <authorList>
            <person name="Carballo J."/>
            <person name="Santos B.A.C.M."/>
            <person name="Zappacosta D."/>
            <person name="Garbus I."/>
            <person name="Selva J.P."/>
            <person name="Gallo C.A."/>
            <person name="Diaz A."/>
            <person name="Albertini E."/>
            <person name="Caccamo M."/>
            <person name="Echenique V."/>
        </authorList>
    </citation>
    <scope>NUCLEOTIDE SEQUENCE [LARGE SCALE GENOMIC DNA]</scope>
    <source>
        <strain evidence="16">cv. Victoria</strain>
        <tissue evidence="15">Leaf</tissue>
    </source>
</reference>
<dbReference type="InterPro" id="IPR004009">
    <property type="entry name" value="SH3_Myosin"/>
</dbReference>